<comment type="caution">
    <text evidence="4">The sequence shown here is derived from an EMBL/GenBank/DDBJ whole genome shotgun (WGS) entry which is preliminary data.</text>
</comment>
<evidence type="ECO:0000259" key="3">
    <source>
        <dbReference type="Pfam" id="PF13439"/>
    </source>
</evidence>
<dbReference type="Proteomes" id="UP001214113">
    <property type="component" value="Unassembled WGS sequence"/>
</dbReference>
<keyword evidence="1" id="KW-0808">Transferase</keyword>
<dbReference type="Gene3D" id="3.40.50.2000">
    <property type="entry name" value="Glycogen Phosphorylase B"/>
    <property type="match status" value="2"/>
</dbReference>
<dbReference type="EMBL" id="JAQNSB010000018">
    <property type="protein sequence ID" value="MDC1855658.1"/>
    <property type="molecule type" value="Genomic_DNA"/>
</dbReference>
<evidence type="ECO:0000259" key="2">
    <source>
        <dbReference type="Pfam" id="PF00534"/>
    </source>
</evidence>
<feature type="domain" description="Glycosyltransferase subfamily 4-like N-terminal" evidence="3">
    <location>
        <begin position="100"/>
        <end position="189"/>
    </location>
</feature>
<dbReference type="InterPro" id="IPR028098">
    <property type="entry name" value="Glyco_trans_4-like_N"/>
</dbReference>
<evidence type="ECO:0000313" key="4">
    <source>
        <dbReference type="EMBL" id="MDC1855658.1"/>
    </source>
</evidence>
<dbReference type="RefSeq" id="WP_117713505.1">
    <property type="nucleotide sequence ID" value="NZ_JABFCK010000015.1"/>
</dbReference>
<evidence type="ECO:0000313" key="5">
    <source>
        <dbReference type="Proteomes" id="UP001214113"/>
    </source>
</evidence>
<sequence length="389" mass="44686">MRKIAIILPGDKLPLPSVKGGAVESLVQCLLDYNEKYHTYNFVVFSVYNEEAALKSRSYKHTDFKYINTDSLNYKLKQVFRWIYNRFFPYIGNQFINSVMNGMDTDYDYVLIENAPWFVIPLKRKMNMSMVQHLHNNYLGITSSFNQQIIDNSDFVLAVSKFIKNEILSHLNCTPELISVLYNGISLERFGKSECLWSLREQLGISHDDFVFVFSGRLVPEKGIKELLLAIKQIQHLNFKLLIIGSSFFSSDRKTSFIEELQNLSSELPNVIFTGYIPYQKIQDYYHLANVAIVPSIGDEACPLSCIEFMASSLPLIVTDSGGMVELVDEDCAIIIKRNENIITQLKDAMINLLNNKRKCQLMGEAARKRSTLFSDLVYSKKFMDLIDN</sequence>
<accession>A0AAW6GEE6</accession>
<dbReference type="CDD" id="cd03801">
    <property type="entry name" value="GT4_PimA-like"/>
    <property type="match status" value="1"/>
</dbReference>
<reference evidence="4" key="1">
    <citation type="submission" date="2022-10" db="EMBL/GenBank/DDBJ databases">
        <title>Human gut microbiome strain richness.</title>
        <authorList>
            <person name="Chen-Liaw A."/>
        </authorList>
    </citation>
    <scope>NUCLEOTIDE SEQUENCE</scope>
    <source>
        <strain evidence="4">BSD2780061687st1_G10_BSD2780061687b_171204</strain>
    </source>
</reference>
<dbReference type="InterPro" id="IPR001296">
    <property type="entry name" value="Glyco_trans_1"/>
</dbReference>
<gene>
    <name evidence="4" type="ORF">POZ22_12800</name>
</gene>
<dbReference type="Pfam" id="PF00534">
    <property type="entry name" value="Glycos_transf_1"/>
    <property type="match status" value="1"/>
</dbReference>
<organism evidence="4 5">
    <name type="scientific">Bacteroides uniformis</name>
    <dbReference type="NCBI Taxonomy" id="820"/>
    <lineage>
        <taxon>Bacteria</taxon>
        <taxon>Pseudomonadati</taxon>
        <taxon>Bacteroidota</taxon>
        <taxon>Bacteroidia</taxon>
        <taxon>Bacteroidales</taxon>
        <taxon>Bacteroidaceae</taxon>
        <taxon>Bacteroides</taxon>
    </lineage>
</organism>
<protein>
    <submittedName>
        <fullName evidence="4">Glycosyltransferase family 4 protein</fullName>
    </submittedName>
</protein>
<feature type="domain" description="Glycosyl transferase family 1" evidence="2">
    <location>
        <begin position="199"/>
        <end position="370"/>
    </location>
</feature>
<dbReference type="AlphaFoldDB" id="A0AAW6GEE6"/>
<dbReference type="Pfam" id="PF13439">
    <property type="entry name" value="Glyco_transf_4"/>
    <property type="match status" value="1"/>
</dbReference>
<name>A0AAW6GEE6_BACUN</name>
<dbReference type="GO" id="GO:0016757">
    <property type="term" value="F:glycosyltransferase activity"/>
    <property type="evidence" value="ECO:0007669"/>
    <property type="project" value="InterPro"/>
</dbReference>
<evidence type="ECO:0000256" key="1">
    <source>
        <dbReference type="ARBA" id="ARBA00022679"/>
    </source>
</evidence>
<proteinExistence type="predicted"/>
<dbReference type="PANTHER" id="PTHR46401">
    <property type="entry name" value="GLYCOSYLTRANSFERASE WBBK-RELATED"/>
    <property type="match status" value="1"/>
</dbReference>
<dbReference type="SUPFAM" id="SSF53756">
    <property type="entry name" value="UDP-Glycosyltransferase/glycogen phosphorylase"/>
    <property type="match status" value="1"/>
</dbReference>
<dbReference type="PANTHER" id="PTHR46401:SF2">
    <property type="entry name" value="GLYCOSYLTRANSFERASE WBBK-RELATED"/>
    <property type="match status" value="1"/>
</dbReference>